<protein>
    <recommendedName>
        <fullName evidence="3">UBA domain-containing protein</fullName>
    </recommendedName>
</protein>
<feature type="transmembrane region" description="Helical" evidence="2">
    <location>
        <begin position="79"/>
        <end position="97"/>
    </location>
</feature>
<keyword evidence="2" id="KW-1133">Transmembrane helix</keyword>
<reference evidence="4 5" key="1">
    <citation type="journal article" date="2024" name="Nat. Commun.">
        <title>Phylogenomics reveals the evolutionary origins of lichenization in chlorophyte algae.</title>
        <authorList>
            <person name="Puginier C."/>
            <person name="Libourel C."/>
            <person name="Otte J."/>
            <person name="Skaloud P."/>
            <person name="Haon M."/>
            <person name="Grisel S."/>
            <person name="Petersen M."/>
            <person name="Berrin J.G."/>
            <person name="Delaux P.M."/>
            <person name="Dal Grande F."/>
            <person name="Keller J."/>
        </authorList>
    </citation>
    <scope>NUCLEOTIDE SEQUENCE [LARGE SCALE GENOMIC DNA]</scope>
    <source>
        <strain evidence="4 5">SAG 245.80</strain>
    </source>
</reference>
<dbReference type="Gene3D" id="1.10.8.10">
    <property type="entry name" value="DNA helicase RuvA subunit, C-terminal domain"/>
    <property type="match status" value="1"/>
</dbReference>
<evidence type="ECO:0000256" key="2">
    <source>
        <dbReference type="SAM" id="Phobius"/>
    </source>
</evidence>
<proteinExistence type="predicted"/>
<feature type="domain" description="UBA" evidence="3">
    <location>
        <begin position="236"/>
        <end position="274"/>
    </location>
</feature>
<accession>A0AAW1RED5</accession>
<evidence type="ECO:0000313" key="5">
    <source>
        <dbReference type="Proteomes" id="UP001445335"/>
    </source>
</evidence>
<keyword evidence="5" id="KW-1185">Reference proteome</keyword>
<dbReference type="InterPro" id="IPR015940">
    <property type="entry name" value="UBA"/>
</dbReference>
<dbReference type="CDD" id="cd14291">
    <property type="entry name" value="UBA1_NUB1_like"/>
    <property type="match status" value="1"/>
</dbReference>
<dbReference type="EMBL" id="JALJOU010000042">
    <property type="protein sequence ID" value="KAK9832084.1"/>
    <property type="molecule type" value="Genomic_DNA"/>
</dbReference>
<keyword evidence="2" id="KW-0472">Membrane</keyword>
<dbReference type="Proteomes" id="UP001445335">
    <property type="component" value="Unassembled WGS sequence"/>
</dbReference>
<dbReference type="AlphaFoldDB" id="A0AAW1RED5"/>
<name>A0AAW1RED5_9CHLO</name>
<evidence type="ECO:0000313" key="4">
    <source>
        <dbReference type="EMBL" id="KAK9832084.1"/>
    </source>
</evidence>
<dbReference type="Pfam" id="PF00627">
    <property type="entry name" value="UBA"/>
    <property type="match status" value="1"/>
</dbReference>
<evidence type="ECO:0000256" key="1">
    <source>
        <dbReference type="SAM" id="MobiDB-lite"/>
    </source>
</evidence>
<gene>
    <name evidence="4" type="ORF">WJX81_005236</name>
</gene>
<organism evidence="4 5">
    <name type="scientific">Elliptochloris bilobata</name>
    <dbReference type="NCBI Taxonomy" id="381761"/>
    <lineage>
        <taxon>Eukaryota</taxon>
        <taxon>Viridiplantae</taxon>
        <taxon>Chlorophyta</taxon>
        <taxon>core chlorophytes</taxon>
        <taxon>Trebouxiophyceae</taxon>
        <taxon>Trebouxiophyceae incertae sedis</taxon>
        <taxon>Elliptochloris clade</taxon>
        <taxon>Elliptochloris</taxon>
    </lineage>
</organism>
<dbReference type="InterPro" id="IPR009060">
    <property type="entry name" value="UBA-like_sf"/>
</dbReference>
<dbReference type="SUPFAM" id="SSF46934">
    <property type="entry name" value="UBA-like"/>
    <property type="match status" value="1"/>
</dbReference>
<keyword evidence="2" id="KW-0812">Transmembrane</keyword>
<comment type="caution">
    <text evidence="4">The sequence shown here is derived from an EMBL/GenBank/DDBJ whole genome shotgun (WGS) entry which is preliminary data.</text>
</comment>
<evidence type="ECO:0000259" key="3">
    <source>
        <dbReference type="PROSITE" id="PS50030"/>
    </source>
</evidence>
<feature type="region of interest" description="Disordered" evidence="1">
    <location>
        <begin position="199"/>
        <end position="239"/>
    </location>
</feature>
<dbReference type="PANTHER" id="PTHR43066">
    <property type="entry name" value="RHOMBOID-RELATED PROTEIN"/>
    <property type="match status" value="1"/>
</dbReference>
<dbReference type="PROSITE" id="PS50030">
    <property type="entry name" value="UBA"/>
    <property type="match status" value="1"/>
</dbReference>
<feature type="transmembrane region" description="Helical" evidence="2">
    <location>
        <begin position="44"/>
        <end position="67"/>
    </location>
</feature>
<dbReference type="GO" id="GO:0004252">
    <property type="term" value="F:serine-type endopeptidase activity"/>
    <property type="evidence" value="ECO:0007669"/>
    <property type="project" value="TreeGrafter"/>
</dbReference>
<sequence length="274" mass="28300">MQAGPHGFGGAPVTKALVLVTASTSVLLQASRGLHRRLPAYVDLFVRLFTFRHVGELLAGCALLYHSRLFERQSGSSKYGAFVALSLGLPLAISLVTRLPLPSGPFSLIAANLVNFMLDVPPTARFLVFGWSLTDKAFVYMAGLQLLLSAPRQALLGAVAGAAVGAAQRCNLLGLRDLRVPAPLASALGRVLGPLLQGAQRPPPHALTAQAESAGDRRSGGSTAGPPAASAPPLPAPDEGALAQLEAMGFDRARAATALQQCGSVQDALDALCA</sequence>
<dbReference type="PANTHER" id="PTHR43066:SF21">
    <property type="entry name" value="UBIQUITIN-ASSOCIATED DOMAIN-CONTAINING PROTEIN 2"/>
    <property type="match status" value="1"/>
</dbReference>